<proteinExistence type="predicted"/>
<reference evidence="1" key="2">
    <citation type="submission" date="2020-11" db="EMBL/GenBank/DDBJ databases">
        <authorList>
            <person name="McCartney M.A."/>
            <person name="Auch B."/>
            <person name="Kono T."/>
            <person name="Mallez S."/>
            <person name="Becker A."/>
            <person name="Gohl D.M."/>
            <person name="Silverstein K.A.T."/>
            <person name="Koren S."/>
            <person name="Bechman K.B."/>
            <person name="Herman A."/>
            <person name="Abrahante J.E."/>
            <person name="Garbe J."/>
        </authorList>
    </citation>
    <scope>NUCLEOTIDE SEQUENCE</scope>
    <source>
        <strain evidence="1">Duluth1</strain>
        <tissue evidence="1">Whole animal</tissue>
    </source>
</reference>
<evidence type="ECO:0000313" key="2">
    <source>
        <dbReference type="Proteomes" id="UP000828390"/>
    </source>
</evidence>
<evidence type="ECO:0000313" key="1">
    <source>
        <dbReference type="EMBL" id="KAH3707112.1"/>
    </source>
</evidence>
<organism evidence="1 2">
    <name type="scientific">Dreissena polymorpha</name>
    <name type="common">Zebra mussel</name>
    <name type="synonym">Mytilus polymorpha</name>
    <dbReference type="NCBI Taxonomy" id="45954"/>
    <lineage>
        <taxon>Eukaryota</taxon>
        <taxon>Metazoa</taxon>
        <taxon>Spiralia</taxon>
        <taxon>Lophotrochozoa</taxon>
        <taxon>Mollusca</taxon>
        <taxon>Bivalvia</taxon>
        <taxon>Autobranchia</taxon>
        <taxon>Heteroconchia</taxon>
        <taxon>Euheterodonta</taxon>
        <taxon>Imparidentia</taxon>
        <taxon>Neoheterodontei</taxon>
        <taxon>Myida</taxon>
        <taxon>Dreissenoidea</taxon>
        <taxon>Dreissenidae</taxon>
        <taxon>Dreissena</taxon>
    </lineage>
</organism>
<dbReference type="InterPro" id="IPR027417">
    <property type="entry name" value="P-loop_NTPase"/>
</dbReference>
<keyword evidence="2" id="KW-1185">Reference proteome</keyword>
<dbReference type="EMBL" id="JAIWYP010000014">
    <property type="protein sequence ID" value="KAH3707112.1"/>
    <property type="molecule type" value="Genomic_DNA"/>
</dbReference>
<dbReference type="Proteomes" id="UP000828390">
    <property type="component" value="Unassembled WGS sequence"/>
</dbReference>
<dbReference type="Gene3D" id="3.40.50.300">
    <property type="entry name" value="P-loop containing nucleotide triphosphate hydrolases"/>
    <property type="match status" value="1"/>
</dbReference>
<protein>
    <submittedName>
        <fullName evidence="1">Uncharacterized protein</fullName>
    </submittedName>
</protein>
<reference evidence="1" key="1">
    <citation type="journal article" date="2019" name="bioRxiv">
        <title>The Genome of the Zebra Mussel, Dreissena polymorpha: A Resource for Invasive Species Research.</title>
        <authorList>
            <person name="McCartney M.A."/>
            <person name="Auch B."/>
            <person name="Kono T."/>
            <person name="Mallez S."/>
            <person name="Zhang Y."/>
            <person name="Obille A."/>
            <person name="Becker A."/>
            <person name="Abrahante J.E."/>
            <person name="Garbe J."/>
            <person name="Badalamenti J.P."/>
            <person name="Herman A."/>
            <person name="Mangelson H."/>
            <person name="Liachko I."/>
            <person name="Sullivan S."/>
            <person name="Sone E.D."/>
            <person name="Koren S."/>
            <person name="Silverstein K.A.T."/>
            <person name="Beckman K.B."/>
            <person name="Gohl D.M."/>
        </authorList>
    </citation>
    <scope>NUCLEOTIDE SEQUENCE</scope>
    <source>
        <strain evidence="1">Duluth1</strain>
        <tissue evidence="1">Whole animal</tissue>
    </source>
</reference>
<name>A0A9D3YYK0_DREPO</name>
<sequence>MNRNLAQATILVISPLTIIQNEQIETLKKYDVKACRLSYHECDGEVELMEKDMIQNIAEGEFAIVFAHPEALLNSQWKSLAEQKTIH</sequence>
<accession>A0A9D3YYK0</accession>
<gene>
    <name evidence="1" type="ORF">DPMN_066509</name>
</gene>
<dbReference type="AlphaFoldDB" id="A0A9D3YYK0"/>
<comment type="caution">
    <text evidence="1">The sequence shown here is derived from an EMBL/GenBank/DDBJ whole genome shotgun (WGS) entry which is preliminary data.</text>
</comment>